<sequence>MKRSLALLFSLALATTIPLADALAQSSPGRGAVGGAIIGGAVGGRRGAVIGATAGAIAGSHGRHWHSPYYWRHGRCWVRSRHGASHPVANRYCR</sequence>
<protein>
    <recommendedName>
        <fullName evidence="4">YMGG-like Gly-zipper domain-containing protein</fullName>
    </recommendedName>
</protein>
<reference evidence="3" key="1">
    <citation type="submission" date="2016-10" db="EMBL/GenBank/DDBJ databases">
        <authorList>
            <person name="Varghese N."/>
            <person name="Submissions S."/>
        </authorList>
    </citation>
    <scope>NUCLEOTIDE SEQUENCE [LARGE SCALE GENOMIC DNA]</scope>
    <source>
        <strain evidence="3">GAS369</strain>
    </source>
</reference>
<evidence type="ECO:0000313" key="3">
    <source>
        <dbReference type="Proteomes" id="UP000243904"/>
    </source>
</evidence>
<gene>
    <name evidence="2" type="ORF">SAMN05444158_3082</name>
</gene>
<organism evidence="2 3">
    <name type="scientific">Bradyrhizobium canariense</name>
    <dbReference type="NCBI Taxonomy" id="255045"/>
    <lineage>
        <taxon>Bacteria</taxon>
        <taxon>Pseudomonadati</taxon>
        <taxon>Pseudomonadota</taxon>
        <taxon>Alphaproteobacteria</taxon>
        <taxon>Hyphomicrobiales</taxon>
        <taxon>Nitrobacteraceae</taxon>
        <taxon>Bradyrhizobium</taxon>
    </lineage>
</organism>
<feature type="signal peptide" evidence="1">
    <location>
        <begin position="1"/>
        <end position="20"/>
    </location>
</feature>
<keyword evidence="1" id="KW-0732">Signal</keyword>
<feature type="chain" id="PRO_5009262553" description="YMGG-like Gly-zipper domain-containing protein" evidence="1">
    <location>
        <begin position="21"/>
        <end position="94"/>
    </location>
</feature>
<proteinExistence type="predicted"/>
<dbReference type="RefSeq" id="WP_146687864.1">
    <property type="nucleotide sequence ID" value="NZ_LT629750.1"/>
</dbReference>
<dbReference type="EMBL" id="LT629750">
    <property type="protein sequence ID" value="SDS75387.1"/>
    <property type="molecule type" value="Genomic_DNA"/>
</dbReference>
<name>A0A1H1USD4_9BRAD</name>
<evidence type="ECO:0000256" key="1">
    <source>
        <dbReference type="SAM" id="SignalP"/>
    </source>
</evidence>
<accession>A0A1H1USD4</accession>
<dbReference type="AlphaFoldDB" id="A0A1H1USD4"/>
<evidence type="ECO:0008006" key="4">
    <source>
        <dbReference type="Google" id="ProtNLM"/>
    </source>
</evidence>
<keyword evidence="3" id="KW-1185">Reference proteome</keyword>
<dbReference type="Proteomes" id="UP000243904">
    <property type="component" value="Chromosome I"/>
</dbReference>
<evidence type="ECO:0000313" key="2">
    <source>
        <dbReference type="EMBL" id="SDS75387.1"/>
    </source>
</evidence>